<feature type="signal peptide" evidence="1">
    <location>
        <begin position="1"/>
        <end position="27"/>
    </location>
</feature>
<dbReference type="EMBL" id="JABEQJ010000021">
    <property type="protein sequence ID" value="MBB2161466.1"/>
    <property type="molecule type" value="Genomic_DNA"/>
</dbReference>
<organism evidence="2 3">
    <name type="scientific">Gluconacetobacter sacchari</name>
    <dbReference type="NCBI Taxonomy" id="92759"/>
    <lineage>
        <taxon>Bacteria</taxon>
        <taxon>Pseudomonadati</taxon>
        <taxon>Pseudomonadota</taxon>
        <taxon>Alphaproteobacteria</taxon>
        <taxon>Acetobacterales</taxon>
        <taxon>Acetobacteraceae</taxon>
        <taxon>Gluconacetobacter</taxon>
    </lineage>
</organism>
<evidence type="ECO:0000313" key="3">
    <source>
        <dbReference type="Proteomes" id="UP000589085"/>
    </source>
</evidence>
<protein>
    <submittedName>
        <fullName evidence="2">Alcohol dehydrogenase</fullName>
    </submittedName>
</protein>
<name>A0A7W4IEN3_9PROT</name>
<evidence type="ECO:0000313" key="2">
    <source>
        <dbReference type="EMBL" id="MBB2161466.1"/>
    </source>
</evidence>
<sequence>MIRFSLRACAVLVAVTGFAMHSLPALAGPTEDHPPIVNDFAPATVSGVGGISLANLAGVLNYCVDVNLVSHQDGDAVQTAINAKTGATPPDQRGNVDYAVGTAGQFIVGGTTSTLTRLEAADQGKICSAVLTRAKSSI</sequence>
<dbReference type="Proteomes" id="UP000589085">
    <property type="component" value="Unassembled WGS sequence"/>
</dbReference>
<proteinExistence type="predicted"/>
<dbReference type="RefSeq" id="WP_182998303.1">
    <property type="nucleotide sequence ID" value="NZ_JABEQJ010000021.1"/>
</dbReference>
<dbReference type="AlphaFoldDB" id="A0A7W4IEN3"/>
<keyword evidence="1" id="KW-0732">Signal</keyword>
<gene>
    <name evidence="2" type="ORF">HLH48_15020</name>
</gene>
<accession>A0A7W4IEN3</accession>
<reference evidence="2 3" key="1">
    <citation type="submission" date="2020-04" db="EMBL/GenBank/DDBJ databases">
        <title>Description of novel Gluconacetobacter.</title>
        <authorList>
            <person name="Sombolestani A."/>
        </authorList>
    </citation>
    <scope>NUCLEOTIDE SEQUENCE [LARGE SCALE GENOMIC DNA]</scope>
    <source>
        <strain evidence="2 3">LMG 19747</strain>
    </source>
</reference>
<evidence type="ECO:0000256" key="1">
    <source>
        <dbReference type="SAM" id="SignalP"/>
    </source>
</evidence>
<comment type="caution">
    <text evidence="2">The sequence shown here is derived from an EMBL/GenBank/DDBJ whole genome shotgun (WGS) entry which is preliminary data.</text>
</comment>
<feature type="chain" id="PRO_5030870494" evidence="1">
    <location>
        <begin position="28"/>
        <end position="138"/>
    </location>
</feature>